<evidence type="ECO:0000259" key="1">
    <source>
        <dbReference type="SMART" id="SM00382"/>
    </source>
</evidence>
<dbReference type="InterPro" id="IPR051396">
    <property type="entry name" value="Bact_Antivir_Def_Nuclease"/>
</dbReference>
<proteinExistence type="predicted"/>
<dbReference type="Pfam" id="PF13304">
    <property type="entry name" value="AAA_21"/>
    <property type="match status" value="1"/>
</dbReference>
<dbReference type="AlphaFoldDB" id="A0A7H8T8U4"/>
<dbReference type="REBASE" id="406069">
    <property type="entry name" value="Sch2069ORF22715P"/>
</dbReference>
<keyword evidence="2" id="KW-0067">ATP-binding</keyword>
<gene>
    <name evidence="2" type="ORF">HUT05_22715</name>
</gene>
<dbReference type="GO" id="GO:0016887">
    <property type="term" value="F:ATP hydrolysis activity"/>
    <property type="evidence" value="ECO:0007669"/>
    <property type="project" value="InterPro"/>
</dbReference>
<dbReference type="InterPro" id="IPR003593">
    <property type="entry name" value="AAA+_ATPase"/>
</dbReference>
<dbReference type="Pfam" id="PF13476">
    <property type="entry name" value="AAA_23"/>
    <property type="match status" value="1"/>
</dbReference>
<dbReference type="PANTHER" id="PTHR43581">
    <property type="entry name" value="ATP/GTP PHOSPHATASE"/>
    <property type="match status" value="1"/>
</dbReference>
<name>A0A7H8T8U4_STRCX</name>
<dbReference type="InterPro" id="IPR003959">
    <property type="entry name" value="ATPase_AAA_core"/>
</dbReference>
<dbReference type="GO" id="GO:0006302">
    <property type="term" value="P:double-strand break repair"/>
    <property type="evidence" value="ECO:0007669"/>
    <property type="project" value="InterPro"/>
</dbReference>
<dbReference type="Proteomes" id="UP000509418">
    <property type="component" value="Chromosome"/>
</dbReference>
<dbReference type="Gene3D" id="3.40.50.300">
    <property type="entry name" value="P-loop containing nucleotide triphosphate hydrolases"/>
    <property type="match status" value="2"/>
</dbReference>
<evidence type="ECO:0000313" key="2">
    <source>
        <dbReference type="EMBL" id="QKZ19926.1"/>
    </source>
</evidence>
<reference evidence="2 3" key="1">
    <citation type="submission" date="2020-06" db="EMBL/GenBank/DDBJ databases">
        <title>Genome mining for natural products.</title>
        <authorList>
            <person name="Zhang B."/>
            <person name="Shi J."/>
            <person name="Ge H."/>
        </authorList>
    </citation>
    <scope>NUCLEOTIDE SEQUENCE [LARGE SCALE GENOMIC DNA]</scope>
    <source>
        <strain evidence="2 3">NA02069</strain>
    </source>
</reference>
<accession>A0A7H8T8U4</accession>
<feature type="domain" description="AAA+ ATPase" evidence="1">
    <location>
        <begin position="31"/>
        <end position="364"/>
    </location>
</feature>
<dbReference type="GO" id="GO:0005524">
    <property type="term" value="F:ATP binding"/>
    <property type="evidence" value="ECO:0007669"/>
    <property type="project" value="UniProtKB-KW"/>
</dbReference>
<keyword evidence="2" id="KW-0547">Nucleotide-binding</keyword>
<dbReference type="SMART" id="SM00382">
    <property type="entry name" value="AAA"/>
    <property type="match status" value="1"/>
</dbReference>
<dbReference type="PANTHER" id="PTHR43581:SF2">
    <property type="entry name" value="EXCINUCLEASE ATPASE SUBUNIT"/>
    <property type="match status" value="1"/>
</dbReference>
<evidence type="ECO:0000313" key="3">
    <source>
        <dbReference type="Proteomes" id="UP000509418"/>
    </source>
</evidence>
<protein>
    <submittedName>
        <fullName evidence="2">ATP-binding protein</fullName>
    </submittedName>
</protein>
<dbReference type="SUPFAM" id="SSF52540">
    <property type="entry name" value="P-loop containing nucleoside triphosphate hydrolases"/>
    <property type="match status" value="1"/>
</dbReference>
<organism evidence="2 3">
    <name type="scientific">Streptomyces chartreusis</name>
    <dbReference type="NCBI Taxonomy" id="1969"/>
    <lineage>
        <taxon>Bacteria</taxon>
        <taxon>Bacillati</taxon>
        <taxon>Actinomycetota</taxon>
        <taxon>Actinomycetes</taxon>
        <taxon>Kitasatosporales</taxon>
        <taxon>Streptomycetaceae</taxon>
        <taxon>Streptomyces</taxon>
    </lineage>
</organism>
<keyword evidence="3" id="KW-1185">Reference proteome</keyword>
<dbReference type="EMBL" id="CP056041">
    <property type="protein sequence ID" value="QKZ19926.1"/>
    <property type="molecule type" value="Genomic_DNA"/>
</dbReference>
<sequence length="452" mass="49787">MYVTRLRLDGVRGFHGARACDLDFTRPDGSFAGWTVMAGRNGAGKTTLLRSLALALAGPERASRLDGEVEDYLSYGRSQGSLELTLVAAKKADLGAPEAADPRTVKMEWEPGREPLSAEDTPPTRVRFLADPGARVASLLWSSSPPTGWFHAAYGPFRRLSGTALFERNRLNPDRIEALRTLFEEQSALTESVVWLVSLHTRRLEGEAGATEVLESVLALLNDDLLPGDFRVEEVTSRGLWLRRADGDGPLVAQWRMSDGLRTVTALVLDVVRQMHAAYGALALHRDGSGRPYLPYEGVVLIDEVDAHLHVSWQQRIGEWFKTHFPAIQFIVTTHSPYICQAADPGGLIRLPSPDEQAPPEVVGEKEYGTIVYGTGDDAVLSDFFGLETPFSRRAEALREELADLEYEVAAGDADPETVRRFRALRRTLASSQATYVEDSSLRARRRESGGS</sequence>
<dbReference type="InterPro" id="IPR027417">
    <property type="entry name" value="P-loop_NTPase"/>
</dbReference>
<dbReference type="InterPro" id="IPR038729">
    <property type="entry name" value="Rad50/SbcC_AAA"/>
</dbReference>